<name>A0ACC2SIZ3_9FUNG</name>
<organism evidence="1 2">
    <name type="scientific">Entomophthora muscae</name>
    <dbReference type="NCBI Taxonomy" id="34485"/>
    <lineage>
        <taxon>Eukaryota</taxon>
        <taxon>Fungi</taxon>
        <taxon>Fungi incertae sedis</taxon>
        <taxon>Zoopagomycota</taxon>
        <taxon>Entomophthoromycotina</taxon>
        <taxon>Entomophthoromycetes</taxon>
        <taxon>Entomophthorales</taxon>
        <taxon>Entomophthoraceae</taxon>
        <taxon>Entomophthora</taxon>
    </lineage>
</organism>
<accession>A0ACC2SIZ3</accession>
<evidence type="ECO:0000313" key="2">
    <source>
        <dbReference type="Proteomes" id="UP001165960"/>
    </source>
</evidence>
<protein>
    <submittedName>
        <fullName evidence="1">Uncharacterized protein</fullName>
    </submittedName>
</protein>
<evidence type="ECO:0000313" key="1">
    <source>
        <dbReference type="EMBL" id="KAJ9062318.1"/>
    </source>
</evidence>
<dbReference type="Proteomes" id="UP001165960">
    <property type="component" value="Unassembled WGS sequence"/>
</dbReference>
<sequence length="213" mass="23216">MELPVTPKPMPASSPNLLTDHSGKLFGIVYITLTGVIDTIITATILWYLVGKSASYLLNLAPFLWWALPAKNLTQVTPENKGPVAQDRIPDIMALFTRGFRFTDVLEVASPRLPCSSGRSGAGYRDPGVVGTEVSILGDSWWYHMQQHGLQWYRTLKVQSPAAGIAPDSLTANLSMEAFLKDSLPLTPIAVSPNQLLINQRDAPGTGRARESD</sequence>
<reference evidence="1" key="1">
    <citation type="submission" date="2022-04" db="EMBL/GenBank/DDBJ databases">
        <title>Genome of the entomopathogenic fungus Entomophthora muscae.</title>
        <authorList>
            <person name="Elya C."/>
            <person name="Lovett B.R."/>
            <person name="Lee E."/>
            <person name="Macias A.M."/>
            <person name="Hajek A.E."/>
            <person name="De Bivort B.L."/>
            <person name="Kasson M.T."/>
            <person name="De Fine Licht H.H."/>
            <person name="Stajich J.E."/>
        </authorList>
    </citation>
    <scope>NUCLEOTIDE SEQUENCE</scope>
    <source>
        <strain evidence="1">Berkeley</strain>
    </source>
</reference>
<comment type="caution">
    <text evidence="1">The sequence shown here is derived from an EMBL/GenBank/DDBJ whole genome shotgun (WGS) entry which is preliminary data.</text>
</comment>
<dbReference type="EMBL" id="QTSX02005013">
    <property type="protein sequence ID" value="KAJ9062318.1"/>
    <property type="molecule type" value="Genomic_DNA"/>
</dbReference>
<gene>
    <name evidence="1" type="ORF">DSO57_1012109</name>
</gene>
<proteinExistence type="predicted"/>
<keyword evidence="2" id="KW-1185">Reference proteome</keyword>